<dbReference type="InterPro" id="IPR040256">
    <property type="entry name" value="At4g02000-like"/>
</dbReference>
<dbReference type="Proteomes" id="UP001652660">
    <property type="component" value="Chromosome 5c"/>
</dbReference>
<protein>
    <recommendedName>
        <fullName evidence="1">DUF4283 domain-containing protein</fullName>
    </recommendedName>
</protein>
<dbReference type="RefSeq" id="XP_071906103.1">
    <property type="nucleotide sequence ID" value="XM_072050002.1"/>
</dbReference>
<evidence type="ECO:0000313" key="2">
    <source>
        <dbReference type="Proteomes" id="UP001652660"/>
    </source>
</evidence>
<name>A0ABM4UFN6_COFAR</name>
<reference evidence="3" key="1">
    <citation type="submission" date="2025-08" db="UniProtKB">
        <authorList>
            <consortium name="RefSeq"/>
        </authorList>
    </citation>
    <scope>IDENTIFICATION</scope>
    <source>
        <tissue evidence="3">Leaves</tissue>
    </source>
</reference>
<evidence type="ECO:0000259" key="1">
    <source>
        <dbReference type="Pfam" id="PF14111"/>
    </source>
</evidence>
<keyword evidence="2" id="KW-1185">Reference proteome</keyword>
<proteinExistence type="predicted"/>
<dbReference type="InterPro" id="IPR025558">
    <property type="entry name" value="DUF4283"/>
</dbReference>
<dbReference type="GeneID" id="140007288"/>
<organism evidence="2 3">
    <name type="scientific">Coffea arabica</name>
    <name type="common">Arabian coffee</name>
    <dbReference type="NCBI Taxonomy" id="13443"/>
    <lineage>
        <taxon>Eukaryota</taxon>
        <taxon>Viridiplantae</taxon>
        <taxon>Streptophyta</taxon>
        <taxon>Embryophyta</taxon>
        <taxon>Tracheophyta</taxon>
        <taxon>Spermatophyta</taxon>
        <taxon>Magnoliopsida</taxon>
        <taxon>eudicotyledons</taxon>
        <taxon>Gunneridae</taxon>
        <taxon>Pentapetalae</taxon>
        <taxon>asterids</taxon>
        <taxon>lamiids</taxon>
        <taxon>Gentianales</taxon>
        <taxon>Rubiaceae</taxon>
        <taxon>Ixoroideae</taxon>
        <taxon>Gardenieae complex</taxon>
        <taxon>Bertiereae - Coffeeae clade</taxon>
        <taxon>Coffeeae</taxon>
        <taxon>Coffea</taxon>
    </lineage>
</organism>
<dbReference type="PANTHER" id="PTHR31286">
    <property type="entry name" value="GLYCINE-RICH CELL WALL STRUCTURAL PROTEIN 1.8-LIKE"/>
    <property type="match status" value="1"/>
</dbReference>
<gene>
    <name evidence="3" type="primary">LOC140007288</name>
</gene>
<dbReference type="PANTHER" id="PTHR31286:SF178">
    <property type="entry name" value="DUF4283 DOMAIN-CONTAINING PROTEIN"/>
    <property type="match status" value="1"/>
</dbReference>
<accession>A0ABM4UFN6</accession>
<dbReference type="Pfam" id="PF14111">
    <property type="entry name" value="DUF4283"/>
    <property type="match status" value="1"/>
</dbReference>
<evidence type="ECO:0000313" key="3">
    <source>
        <dbReference type="RefSeq" id="XP_071906103.1"/>
    </source>
</evidence>
<sequence length="191" mass="21800">MADELEEILKKFALSNLEQKGAWLELDDVDPGVSECKSSLIGKIRGEKVANYTGVKNFVTVAWGYPKELTMIELGPNLFQFLIPELESRERILNGGPWVMDNQILVLNKWEASIEENSEAFKFAPLWVQVWNLPIHWISKDVGRKIGMVFKEVKDVIIPYSGGKDGKHMKMLVSADITQPLLRVKRNAKMW</sequence>
<feature type="domain" description="DUF4283" evidence="1">
    <location>
        <begin position="34"/>
        <end position="113"/>
    </location>
</feature>